<accession>A0A1E5KU02</accession>
<keyword evidence="3" id="KW-1185">Reference proteome</keyword>
<protein>
    <submittedName>
        <fullName evidence="2">Type VII secretion effector</fullName>
    </submittedName>
</protein>
<evidence type="ECO:0000256" key="1">
    <source>
        <dbReference type="SAM" id="MobiDB-lite"/>
    </source>
</evidence>
<dbReference type="OrthoDB" id="2185308at2"/>
<organism evidence="2 3">
    <name type="scientific">Enterococcus rivorum</name>
    <dbReference type="NCBI Taxonomy" id="762845"/>
    <lineage>
        <taxon>Bacteria</taxon>
        <taxon>Bacillati</taxon>
        <taxon>Bacillota</taxon>
        <taxon>Bacilli</taxon>
        <taxon>Lactobacillales</taxon>
        <taxon>Enterococcaceae</taxon>
        <taxon>Enterococcus</taxon>
    </lineage>
</organism>
<dbReference type="InterPro" id="IPR021477">
    <property type="entry name" value="TVIIS_effector_SACOL2603_fam"/>
</dbReference>
<dbReference type="Proteomes" id="UP000095256">
    <property type="component" value="Unassembled WGS sequence"/>
</dbReference>
<name>A0A1E5KU02_9ENTE</name>
<comment type="caution">
    <text evidence="2">The sequence shown here is derived from an EMBL/GenBank/DDBJ whole genome shotgun (WGS) entry which is preliminary data.</text>
</comment>
<feature type="region of interest" description="Disordered" evidence="1">
    <location>
        <begin position="22"/>
        <end position="49"/>
    </location>
</feature>
<sequence>MAKISSNLSIAGSVSSSLSQAASGLSGVQNPSTFAERTNVSGNSNARKSGTDLVNALHKISDSIAKDGNNIHSVAQEFAAIDQKIKNQLDSLSLGGRLR</sequence>
<feature type="compositionally biased region" description="Polar residues" evidence="1">
    <location>
        <begin position="28"/>
        <end position="48"/>
    </location>
</feature>
<dbReference type="EMBL" id="MIEK01000063">
    <property type="protein sequence ID" value="OEH81099.1"/>
    <property type="molecule type" value="Genomic_DNA"/>
</dbReference>
<dbReference type="AlphaFoldDB" id="A0A1E5KU02"/>
<reference evidence="2 3" key="1">
    <citation type="submission" date="2016-09" db="EMBL/GenBank/DDBJ databases">
        <authorList>
            <person name="Capua I."/>
            <person name="De Benedictis P."/>
            <person name="Joannis T."/>
            <person name="Lombin L.H."/>
            <person name="Cattoli G."/>
        </authorList>
    </citation>
    <scope>NUCLEOTIDE SEQUENCE [LARGE SCALE GENOMIC DNA]</scope>
    <source>
        <strain evidence="2 3">LMG 25899</strain>
    </source>
</reference>
<dbReference type="NCBIfam" id="TIGR04197">
    <property type="entry name" value="T7SS_SACOL2603"/>
    <property type="match status" value="1"/>
</dbReference>
<gene>
    <name evidence="2" type="ORF">BCR26_17745</name>
</gene>
<proteinExistence type="predicted"/>
<evidence type="ECO:0000313" key="2">
    <source>
        <dbReference type="EMBL" id="OEH81099.1"/>
    </source>
</evidence>
<dbReference type="STRING" id="762845.BCR26_17745"/>
<evidence type="ECO:0000313" key="3">
    <source>
        <dbReference type="Proteomes" id="UP000095256"/>
    </source>
</evidence>
<dbReference type="RefSeq" id="WP_069699931.1">
    <property type="nucleotide sequence ID" value="NZ_JAGGMA010000066.1"/>
</dbReference>